<evidence type="ECO:0000313" key="7">
    <source>
        <dbReference type="EMBL" id="KAG0451637.1"/>
    </source>
</evidence>
<evidence type="ECO:0000313" key="8">
    <source>
        <dbReference type="Proteomes" id="UP000639772"/>
    </source>
</evidence>
<dbReference type="OrthoDB" id="2126698at2759"/>
<dbReference type="InterPro" id="IPR045069">
    <property type="entry name" value="MATE_euk"/>
</dbReference>
<feature type="transmembrane region" description="Helical" evidence="6">
    <location>
        <begin position="316"/>
        <end position="339"/>
    </location>
</feature>
<dbReference type="CDD" id="cd13132">
    <property type="entry name" value="MATE_eukaryotic"/>
    <property type="match status" value="1"/>
</dbReference>
<dbReference type="Proteomes" id="UP000639772">
    <property type="component" value="Unassembled WGS sequence"/>
</dbReference>
<dbReference type="GO" id="GO:0042910">
    <property type="term" value="F:xenobiotic transmembrane transporter activity"/>
    <property type="evidence" value="ECO:0007669"/>
    <property type="project" value="InterPro"/>
</dbReference>
<evidence type="ECO:0000256" key="4">
    <source>
        <dbReference type="ARBA" id="ARBA00022989"/>
    </source>
</evidence>
<comment type="caution">
    <text evidence="7">The sequence shown here is derived from an EMBL/GenBank/DDBJ whole genome shotgun (WGS) entry which is preliminary data.</text>
</comment>
<dbReference type="Pfam" id="PF01554">
    <property type="entry name" value="MatE"/>
    <property type="match status" value="2"/>
</dbReference>
<protein>
    <recommendedName>
        <fullName evidence="9">Multidrug and toxic compound extrusion protein</fullName>
    </recommendedName>
</protein>
<evidence type="ECO:0000256" key="6">
    <source>
        <dbReference type="SAM" id="Phobius"/>
    </source>
</evidence>
<proteinExistence type="inferred from homology"/>
<evidence type="ECO:0000256" key="3">
    <source>
        <dbReference type="ARBA" id="ARBA00022692"/>
    </source>
</evidence>
<comment type="subcellular location">
    <subcellularLocation>
        <location evidence="1">Membrane</location>
        <topology evidence="1">Multi-pass membrane protein</topology>
    </subcellularLocation>
</comment>
<reference evidence="7 8" key="1">
    <citation type="journal article" date="2020" name="Nat. Food">
        <title>A phased Vanilla planifolia genome enables genetic improvement of flavour and production.</title>
        <authorList>
            <person name="Hasing T."/>
            <person name="Tang H."/>
            <person name="Brym M."/>
            <person name="Khazi F."/>
            <person name="Huang T."/>
            <person name="Chambers A.H."/>
        </authorList>
    </citation>
    <scope>NUCLEOTIDE SEQUENCE [LARGE SCALE GENOMIC DNA]</scope>
    <source>
        <tissue evidence="7">Leaf</tissue>
    </source>
</reference>
<keyword evidence="4 6" id="KW-1133">Transmembrane helix</keyword>
<feature type="transmembrane region" description="Helical" evidence="6">
    <location>
        <begin position="62"/>
        <end position="83"/>
    </location>
</feature>
<feature type="transmembrane region" description="Helical" evidence="6">
    <location>
        <begin position="122"/>
        <end position="140"/>
    </location>
</feature>
<dbReference type="GO" id="GO:0015297">
    <property type="term" value="F:antiporter activity"/>
    <property type="evidence" value="ECO:0007669"/>
    <property type="project" value="InterPro"/>
</dbReference>
<feature type="transmembrane region" description="Helical" evidence="6">
    <location>
        <begin position="288"/>
        <end position="309"/>
    </location>
</feature>
<accession>A0A835PHB1</accession>
<dbReference type="EMBL" id="JADCNM010000053">
    <property type="protein sequence ID" value="KAG0451637.1"/>
    <property type="molecule type" value="Genomic_DNA"/>
</dbReference>
<feature type="transmembrane region" description="Helical" evidence="6">
    <location>
        <begin position="21"/>
        <end position="42"/>
    </location>
</feature>
<evidence type="ECO:0000256" key="1">
    <source>
        <dbReference type="ARBA" id="ARBA00004141"/>
    </source>
</evidence>
<evidence type="ECO:0000256" key="5">
    <source>
        <dbReference type="ARBA" id="ARBA00023136"/>
    </source>
</evidence>
<feature type="transmembrane region" description="Helical" evidence="6">
    <location>
        <begin position="201"/>
        <end position="225"/>
    </location>
</feature>
<dbReference type="AlphaFoldDB" id="A0A835PHB1"/>
<comment type="similarity">
    <text evidence="2">Belongs to the multi antimicrobial extrusion (MATE) (TC 2.A.66.1) family.</text>
</comment>
<feature type="transmembrane region" description="Helical" evidence="6">
    <location>
        <begin position="246"/>
        <end position="268"/>
    </location>
</feature>
<evidence type="ECO:0000256" key="2">
    <source>
        <dbReference type="ARBA" id="ARBA00010199"/>
    </source>
</evidence>
<feature type="transmembrane region" description="Helical" evidence="6">
    <location>
        <begin position="345"/>
        <end position="368"/>
    </location>
</feature>
<dbReference type="GO" id="GO:1990961">
    <property type="term" value="P:xenobiotic detoxification by transmembrane export across the plasma membrane"/>
    <property type="evidence" value="ECO:0007669"/>
    <property type="project" value="InterPro"/>
</dbReference>
<gene>
    <name evidence="7" type="ORF">HPP92_026155</name>
</gene>
<dbReference type="PANTHER" id="PTHR11206">
    <property type="entry name" value="MULTIDRUG RESISTANCE PROTEIN"/>
    <property type="match status" value="1"/>
</dbReference>
<sequence length="418" mass="45217">MEPICGQAHGAGNRDLLRRTLLMGTLLLLAVSLPISFLWLNVEKVLVRFDQQRKIAAVAKRYVLRLLPSLFVTSFLSPLKAYLSSQGTTLPAMFSSAIGLALHVPLNLLLSKSRGLEGVSMAVWLTDLAVVIMLFLYIIVTETNWTIRGEDHRLTWWKQSRDDWGRLLRLAAPCCLNTCLEWWCFEILVLLTGKLPDAERAVAVITILLNFDYLLFSVMLSLATAASVRISNELGAGRGREARTSAYVSMGAGAVGGLFAAAAMAGAAGRWAVLFSKDKKILEDARRGMLVMAAVEVVNFPLAVSGGIVRGTALPWLGTWASIGGFYLVALPLAVLMGFKEELGLAGMLLGFLVGGATSGAMLLGFLARMDWGREVVKAQRLAGRVGVGGHELDVMQSRNRTGCAGDNFLFNVDEIGS</sequence>
<dbReference type="GO" id="GO:0016020">
    <property type="term" value="C:membrane"/>
    <property type="evidence" value="ECO:0007669"/>
    <property type="project" value="UniProtKB-SubCell"/>
</dbReference>
<dbReference type="NCBIfam" id="TIGR00797">
    <property type="entry name" value="matE"/>
    <property type="match status" value="1"/>
</dbReference>
<evidence type="ECO:0008006" key="9">
    <source>
        <dbReference type="Google" id="ProtNLM"/>
    </source>
</evidence>
<keyword evidence="5 6" id="KW-0472">Membrane</keyword>
<dbReference type="InterPro" id="IPR002528">
    <property type="entry name" value="MATE_fam"/>
</dbReference>
<organism evidence="7 8">
    <name type="scientific">Vanilla planifolia</name>
    <name type="common">Vanilla</name>
    <dbReference type="NCBI Taxonomy" id="51239"/>
    <lineage>
        <taxon>Eukaryota</taxon>
        <taxon>Viridiplantae</taxon>
        <taxon>Streptophyta</taxon>
        <taxon>Embryophyta</taxon>
        <taxon>Tracheophyta</taxon>
        <taxon>Spermatophyta</taxon>
        <taxon>Magnoliopsida</taxon>
        <taxon>Liliopsida</taxon>
        <taxon>Asparagales</taxon>
        <taxon>Orchidaceae</taxon>
        <taxon>Vanilloideae</taxon>
        <taxon>Vanilleae</taxon>
        <taxon>Vanilla</taxon>
    </lineage>
</organism>
<name>A0A835PHB1_VANPL</name>
<feature type="transmembrane region" description="Helical" evidence="6">
    <location>
        <begin position="89"/>
        <end position="110"/>
    </location>
</feature>
<keyword evidence="3 6" id="KW-0812">Transmembrane</keyword>